<evidence type="ECO:0008006" key="4">
    <source>
        <dbReference type="Google" id="ProtNLM"/>
    </source>
</evidence>
<dbReference type="AlphaFoldDB" id="A0AAE3QV50"/>
<organism evidence="2 3">
    <name type="scientific">Xanthocytophaga flava</name>
    <dbReference type="NCBI Taxonomy" id="3048013"/>
    <lineage>
        <taxon>Bacteria</taxon>
        <taxon>Pseudomonadati</taxon>
        <taxon>Bacteroidota</taxon>
        <taxon>Cytophagia</taxon>
        <taxon>Cytophagales</taxon>
        <taxon>Rhodocytophagaceae</taxon>
        <taxon>Xanthocytophaga</taxon>
    </lineage>
</organism>
<name>A0AAE3QV50_9BACT</name>
<dbReference type="EMBL" id="JASJOS010000012">
    <property type="protein sequence ID" value="MDJ1483866.1"/>
    <property type="molecule type" value="Genomic_DNA"/>
</dbReference>
<comment type="caution">
    <text evidence="2">The sequence shown here is derived from an EMBL/GenBank/DDBJ whole genome shotgun (WGS) entry which is preliminary data.</text>
</comment>
<feature type="chain" id="PRO_5042189117" description="DUF4369 domain-containing protein" evidence="1">
    <location>
        <begin position="19"/>
        <end position="206"/>
    </location>
</feature>
<dbReference type="Proteomes" id="UP001241110">
    <property type="component" value="Unassembled WGS sequence"/>
</dbReference>
<proteinExistence type="predicted"/>
<evidence type="ECO:0000256" key="1">
    <source>
        <dbReference type="SAM" id="SignalP"/>
    </source>
</evidence>
<gene>
    <name evidence="2" type="ORF">QNI16_25420</name>
</gene>
<dbReference type="RefSeq" id="WP_313984353.1">
    <property type="nucleotide sequence ID" value="NZ_JASJOS010000012.1"/>
</dbReference>
<keyword evidence="1" id="KW-0732">Signal</keyword>
<evidence type="ECO:0000313" key="2">
    <source>
        <dbReference type="EMBL" id="MDJ1483866.1"/>
    </source>
</evidence>
<accession>A0AAE3QV50</accession>
<feature type="signal peptide" evidence="1">
    <location>
        <begin position="1"/>
        <end position="18"/>
    </location>
</feature>
<evidence type="ECO:0000313" key="3">
    <source>
        <dbReference type="Proteomes" id="UP001241110"/>
    </source>
</evidence>
<reference evidence="2" key="1">
    <citation type="submission" date="2023-05" db="EMBL/GenBank/DDBJ databases">
        <authorList>
            <person name="Zhang X."/>
        </authorList>
    </citation>
    <scope>NUCLEOTIDE SEQUENCE</scope>
    <source>
        <strain evidence="2">YF14B1</strain>
    </source>
</reference>
<protein>
    <recommendedName>
        <fullName evidence="4">DUF4369 domain-containing protein</fullName>
    </recommendedName>
</protein>
<sequence>MKNYFLIVALLIAVVAQAKGPVMQTWYVGEITLLNNEVLERELRYDAYTDLIQVKENGTIKVYSARQVSSFAFFDVYSNSKRQFVSLLYTTRFKKSRVFFENIISGELNLIRKARSAGAARRIVEETKDAWFDTHNVYDYYIYTDNQFISTKQFFKEVYERIMVEFKQPLDIFIKSRNININTQFGQFVLINQYNILKNSATVGYF</sequence>